<evidence type="ECO:0000313" key="5">
    <source>
        <dbReference type="Proteomes" id="UP000787635"/>
    </source>
</evidence>
<proteinExistence type="predicted"/>
<dbReference type="PANTHER" id="PTHR45953">
    <property type="entry name" value="IDURONATE 2-SULFATASE"/>
    <property type="match status" value="1"/>
</dbReference>
<evidence type="ECO:0000313" key="4">
    <source>
        <dbReference type="EMBL" id="NKC30325.1"/>
    </source>
</evidence>
<dbReference type="Gene3D" id="3.40.720.10">
    <property type="entry name" value="Alkaline Phosphatase, subunit A"/>
    <property type="match status" value="1"/>
</dbReference>
<dbReference type="Pfam" id="PF00884">
    <property type="entry name" value="Sulfatase"/>
    <property type="match status" value="1"/>
</dbReference>
<evidence type="ECO:0000259" key="3">
    <source>
        <dbReference type="Pfam" id="PF00884"/>
    </source>
</evidence>
<comment type="caution">
    <text evidence="4">The sequence shown here is derived from an EMBL/GenBank/DDBJ whole genome shotgun (WGS) entry which is preliminary data.</text>
</comment>
<dbReference type="EMBL" id="JAAVNE010000006">
    <property type="protein sequence ID" value="NKC30325.1"/>
    <property type="molecule type" value="Genomic_DNA"/>
</dbReference>
<dbReference type="Proteomes" id="UP000787635">
    <property type="component" value="Unassembled WGS sequence"/>
</dbReference>
<dbReference type="InterPro" id="IPR017850">
    <property type="entry name" value="Alkaline_phosphatase_core_sf"/>
</dbReference>
<evidence type="ECO:0000256" key="1">
    <source>
        <dbReference type="ARBA" id="ARBA00022723"/>
    </source>
</evidence>
<name>A0ABX1E5V8_9PROT</name>
<dbReference type="PANTHER" id="PTHR45953:SF1">
    <property type="entry name" value="IDURONATE 2-SULFATASE"/>
    <property type="match status" value="1"/>
</dbReference>
<reference evidence="4 5" key="1">
    <citation type="submission" date="2020-03" db="EMBL/GenBank/DDBJ databases">
        <title>Roseomonas selenitidurans sp. nov. isolated from urban soil.</title>
        <authorList>
            <person name="Liu H."/>
        </authorList>
    </citation>
    <scope>NUCLEOTIDE SEQUENCE [LARGE SCALE GENOMIC DNA]</scope>
    <source>
        <strain evidence="4 5">BU-1</strain>
    </source>
</reference>
<keyword evidence="2" id="KW-0378">Hydrolase</keyword>
<dbReference type="InterPro" id="IPR000917">
    <property type="entry name" value="Sulfatase_N"/>
</dbReference>
<dbReference type="RefSeq" id="WP_168027986.1">
    <property type="nucleotide sequence ID" value="NZ_JAAVNE010000006.1"/>
</dbReference>
<gene>
    <name evidence="4" type="ORF">HEQ75_05590</name>
</gene>
<organism evidence="4 5">
    <name type="scientific">Falsiroseomonas selenitidurans</name>
    <dbReference type="NCBI Taxonomy" id="2716335"/>
    <lineage>
        <taxon>Bacteria</taxon>
        <taxon>Pseudomonadati</taxon>
        <taxon>Pseudomonadota</taxon>
        <taxon>Alphaproteobacteria</taxon>
        <taxon>Acetobacterales</taxon>
        <taxon>Roseomonadaceae</taxon>
        <taxon>Falsiroseomonas</taxon>
    </lineage>
</organism>
<keyword evidence="5" id="KW-1185">Reference proteome</keyword>
<feature type="domain" description="Sulfatase N-terminal" evidence="3">
    <location>
        <begin position="6"/>
        <end position="401"/>
    </location>
</feature>
<keyword evidence="1" id="KW-0479">Metal-binding</keyword>
<sequence>MRDKRPNILFITTDQQRGDCLGVMGRKVRTPHLDLLAQDGVLFRGCITPNLVCQPTRASILTGLLPRTHGVCDNGIDLPEEPASRGFAAELTRAGYDTALIGKAHFATAHTFAPTGSPECRSSMQLYGPNWTGPYKGFQRVELMVEGHNTFPPMVPPSGQSYEAWYHADGRGGWKDALHGRNGGPDVKGAPQTWHSALPPAWHNSTWVGDRSVAFLNERRDRPFCLWASIPDPHHPFDCPMPWSLLHRPEEVDLPRHRSLDLDRRPWWHRASLEGVPNLADKTLRDFRAKHSRTPVLSDEQLAEVIANYYGMISLADHNIGRILIELHRLGLEENTLVVVSSDHGDWLGDHGLLLKGPMAYEGLLRVVCLMRGPGLPKGRVCDEPVSSLDFGATFLEMAGVARPDHWHGRSLLDVARGEAQRDFAYSEWDLSDSRCGVPLELRTVRTARDKLTLEAITGAAEMYDLVADPEEMVNLAEDPAHAARRRALEAMIAARPDDARAERLPAVGMA</sequence>
<accession>A0ABX1E5V8</accession>
<dbReference type="SUPFAM" id="SSF53649">
    <property type="entry name" value="Alkaline phosphatase-like"/>
    <property type="match status" value="1"/>
</dbReference>
<protein>
    <submittedName>
        <fullName evidence="4">Sulfatase-like hydrolase/transferase</fullName>
    </submittedName>
</protein>
<evidence type="ECO:0000256" key="2">
    <source>
        <dbReference type="ARBA" id="ARBA00022801"/>
    </source>
</evidence>